<evidence type="ECO:0000313" key="10">
    <source>
        <dbReference type="EMBL" id="KAB2632623.1"/>
    </source>
</evidence>
<dbReference type="CDD" id="cd18914">
    <property type="entry name" value="bHLH_AtORG2_like"/>
    <property type="match status" value="1"/>
</dbReference>
<comment type="caution">
    <text evidence="10">The sequence shown here is derived from an EMBL/GenBank/DDBJ whole genome shotgun (WGS) entry which is preliminary data.</text>
</comment>
<keyword evidence="4" id="KW-0238">DNA-binding</keyword>
<evidence type="ECO:0000256" key="6">
    <source>
        <dbReference type="ARBA" id="ARBA00023242"/>
    </source>
</evidence>
<dbReference type="GO" id="GO:0046983">
    <property type="term" value="F:protein dimerization activity"/>
    <property type="evidence" value="ECO:0007669"/>
    <property type="project" value="InterPro"/>
</dbReference>
<reference evidence="10 11" key="1">
    <citation type="submission" date="2019-09" db="EMBL/GenBank/DDBJ databases">
        <authorList>
            <person name="Ou C."/>
        </authorList>
    </citation>
    <scope>NUCLEOTIDE SEQUENCE [LARGE SCALE GENOMIC DNA]</scope>
    <source>
        <strain evidence="10">S2</strain>
        <tissue evidence="10">Leaf</tissue>
    </source>
</reference>
<feature type="region of interest" description="Disordered" evidence="8">
    <location>
        <begin position="39"/>
        <end position="90"/>
    </location>
</feature>
<evidence type="ECO:0000313" key="11">
    <source>
        <dbReference type="Proteomes" id="UP000327157"/>
    </source>
</evidence>
<evidence type="ECO:0000256" key="8">
    <source>
        <dbReference type="SAM" id="MobiDB-lite"/>
    </source>
</evidence>
<gene>
    <name evidence="10" type="ORF">D8674_028870</name>
</gene>
<reference evidence="11" key="2">
    <citation type="submission" date="2019-10" db="EMBL/GenBank/DDBJ databases">
        <title>A de novo genome assembly of a pear dwarfing rootstock.</title>
        <authorList>
            <person name="Wang F."/>
            <person name="Wang J."/>
            <person name="Li S."/>
            <person name="Zhang Y."/>
            <person name="Fang M."/>
            <person name="Ma L."/>
            <person name="Zhao Y."/>
            <person name="Jiang S."/>
        </authorList>
    </citation>
    <scope>NUCLEOTIDE SEQUENCE [LARGE SCALE GENOMIC DNA]</scope>
</reference>
<dbReference type="AlphaFoldDB" id="A0A5N5I0J9"/>
<dbReference type="GO" id="GO:0000977">
    <property type="term" value="F:RNA polymerase II transcription regulatory region sequence-specific DNA binding"/>
    <property type="evidence" value="ECO:0007669"/>
    <property type="project" value="TreeGrafter"/>
</dbReference>
<comment type="subcellular location">
    <subcellularLocation>
        <location evidence="1">Nucleus</location>
    </subcellularLocation>
</comment>
<dbReference type="SUPFAM" id="SSF47459">
    <property type="entry name" value="HLH, helix-loop-helix DNA-binding domain"/>
    <property type="match status" value="1"/>
</dbReference>
<name>A0A5N5I0J9_9ROSA</name>
<keyword evidence="3" id="KW-0805">Transcription regulation</keyword>
<reference evidence="10 11" key="3">
    <citation type="submission" date="2019-11" db="EMBL/GenBank/DDBJ databases">
        <title>A de novo genome assembly of a pear dwarfing rootstock.</title>
        <authorList>
            <person name="Wang F."/>
            <person name="Wang J."/>
            <person name="Li S."/>
            <person name="Zhang Y."/>
            <person name="Fang M."/>
            <person name="Ma L."/>
            <person name="Zhao Y."/>
            <person name="Jiang S."/>
        </authorList>
    </citation>
    <scope>NUCLEOTIDE SEQUENCE [LARGE SCALE GENOMIC DNA]</scope>
    <source>
        <strain evidence="10">S2</strain>
        <tissue evidence="10">Leaf</tissue>
    </source>
</reference>
<sequence>MDYIPSNILQFDQASQHADDLFQVSTFSYIESTIQDSQALPPTLSQDGRDLTWRPSSGRGKRKASSSSISFSEIDDKKPKGNKKVMHRDIERQRRQEMGTLYASLRSQLPLEYLKGKRSISDHVHQAGNYIKHLQNNVQELHNKRDQLKRSCNILRSAGTKNTQCKMQDSVIIVRPCRVGMEVVVNAPLKQGLPLSRVLEILVGEGLSTVSCISTEVNERSIYTTESECILFGSCTAFIFM</sequence>
<protein>
    <submittedName>
        <fullName evidence="10">Transcription factor bHLH120</fullName>
    </submittedName>
</protein>
<feature type="domain" description="BHLH" evidence="9">
    <location>
        <begin position="82"/>
        <end position="134"/>
    </location>
</feature>
<dbReference type="GO" id="GO:0090575">
    <property type="term" value="C:RNA polymerase II transcription regulator complex"/>
    <property type="evidence" value="ECO:0007669"/>
    <property type="project" value="TreeGrafter"/>
</dbReference>
<dbReference type="Gene3D" id="4.10.280.10">
    <property type="entry name" value="Helix-loop-helix DNA-binding domain"/>
    <property type="match status" value="1"/>
</dbReference>
<dbReference type="OrthoDB" id="1935281at2759"/>
<keyword evidence="6" id="KW-0539">Nucleus</keyword>
<dbReference type="PROSITE" id="PS50888">
    <property type="entry name" value="BHLH"/>
    <property type="match status" value="1"/>
</dbReference>
<evidence type="ECO:0000256" key="5">
    <source>
        <dbReference type="ARBA" id="ARBA00023163"/>
    </source>
</evidence>
<dbReference type="InterPro" id="IPR011598">
    <property type="entry name" value="bHLH_dom"/>
</dbReference>
<keyword evidence="7" id="KW-0175">Coiled coil</keyword>
<dbReference type="GO" id="GO:0000981">
    <property type="term" value="F:DNA-binding transcription factor activity, RNA polymerase II-specific"/>
    <property type="evidence" value="ECO:0007669"/>
    <property type="project" value="TreeGrafter"/>
</dbReference>
<evidence type="ECO:0000256" key="7">
    <source>
        <dbReference type="SAM" id="Coils"/>
    </source>
</evidence>
<dbReference type="PANTHER" id="PTHR13935:SF106">
    <property type="entry name" value="ACHAETE-SCUTE COMPLEX PROTEIN T5-RELATED"/>
    <property type="match status" value="1"/>
</dbReference>
<keyword evidence="5" id="KW-0804">Transcription</keyword>
<dbReference type="InterPro" id="IPR015660">
    <property type="entry name" value="MASH1/Ascl1a-like"/>
</dbReference>
<accession>A0A5N5I0J9</accession>
<evidence type="ECO:0000256" key="2">
    <source>
        <dbReference type="ARBA" id="ARBA00011738"/>
    </source>
</evidence>
<evidence type="ECO:0000259" key="9">
    <source>
        <dbReference type="PROSITE" id="PS50888"/>
    </source>
</evidence>
<proteinExistence type="predicted"/>
<organism evidence="10 11">
    <name type="scientific">Pyrus ussuriensis x Pyrus communis</name>
    <dbReference type="NCBI Taxonomy" id="2448454"/>
    <lineage>
        <taxon>Eukaryota</taxon>
        <taxon>Viridiplantae</taxon>
        <taxon>Streptophyta</taxon>
        <taxon>Embryophyta</taxon>
        <taxon>Tracheophyta</taxon>
        <taxon>Spermatophyta</taxon>
        <taxon>Magnoliopsida</taxon>
        <taxon>eudicotyledons</taxon>
        <taxon>Gunneridae</taxon>
        <taxon>Pentapetalae</taxon>
        <taxon>rosids</taxon>
        <taxon>fabids</taxon>
        <taxon>Rosales</taxon>
        <taxon>Rosaceae</taxon>
        <taxon>Amygdaloideae</taxon>
        <taxon>Maleae</taxon>
        <taxon>Pyrus</taxon>
    </lineage>
</organism>
<keyword evidence="11" id="KW-1185">Reference proteome</keyword>
<dbReference type="PANTHER" id="PTHR13935">
    <property type="entry name" value="ACHAETE-SCUTE TRANSCRIPTION FACTOR-RELATED"/>
    <property type="match status" value="1"/>
</dbReference>
<dbReference type="InterPro" id="IPR036638">
    <property type="entry name" value="HLH_DNA-bd_sf"/>
</dbReference>
<evidence type="ECO:0000256" key="3">
    <source>
        <dbReference type="ARBA" id="ARBA00023015"/>
    </source>
</evidence>
<evidence type="ECO:0000256" key="1">
    <source>
        <dbReference type="ARBA" id="ARBA00004123"/>
    </source>
</evidence>
<dbReference type="Pfam" id="PF00010">
    <property type="entry name" value="HLH"/>
    <property type="match status" value="1"/>
</dbReference>
<feature type="coiled-coil region" evidence="7">
    <location>
        <begin position="131"/>
        <end position="158"/>
    </location>
</feature>
<dbReference type="FunFam" id="4.10.280.10:FF:000085">
    <property type="entry name" value="Transcription factor bHLH126"/>
    <property type="match status" value="1"/>
</dbReference>
<dbReference type="EMBL" id="SMOL01000120">
    <property type="protein sequence ID" value="KAB2632623.1"/>
    <property type="molecule type" value="Genomic_DNA"/>
</dbReference>
<dbReference type="Proteomes" id="UP000327157">
    <property type="component" value="Chromosome 6"/>
</dbReference>
<evidence type="ECO:0000256" key="4">
    <source>
        <dbReference type="ARBA" id="ARBA00023125"/>
    </source>
</evidence>
<comment type="subunit">
    <text evidence="2">Homodimer.</text>
</comment>